<comment type="caution">
    <text evidence="3">The sequence shown here is derived from an EMBL/GenBank/DDBJ whole genome shotgun (WGS) entry which is preliminary data.</text>
</comment>
<evidence type="ECO:0000313" key="4">
    <source>
        <dbReference type="Proteomes" id="UP000032120"/>
    </source>
</evidence>
<evidence type="ECO:0000313" key="3">
    <source>
        <dbReference type="EMBL" id="KIP53108.1"/>
    </source>
</evidence>
<dbReference type="PANTHER" id="PTHR11895">
    <property type="entry name" value="TRANSAMIDASE"/>
    <property type="match status" value="1"/>
</dbReference>
<dbReference type="GO" id="GO:0003824">
    <property type="term" value="F:catalytic activity"/>
    <property type="evidence" value="ECO:0007669"/>
    <property type="project" value="InterPro"/>
</dbReference>
<dbReference type="SUPFAM" id="SSF75304">
    <property type="entry name" value="Amidase signature (AS) enzymes"/>
    <property type="match status" value="1"/>
</dbReference>
<name>A0A0D0IUA0_9MICO</name>
<dbReference type="PROSITE" id="PS00571">
    <property type="entry name" value="AMIDASES"/>
    <property type="match status" value="1"/>
</dbReference>
<accession>A0A0D0IUA0</accession>
<dbReference type="Pfam" id="PF01425">
    <property type="entry name" value="Amidase"/>
    <property type="match status" value="1"/>
</dbReference>
<protein>
    <recommendedName>
        <fullName evidence="2">Amidase domain-containing protein</fullName>
    </recommendedName>
</protein>
<comment type="similarity">
    <text evidence="1">Belongs to the amidase family.</text>
</comment>
<dbReference type="InterPro" id="IPR036928">
    <property type="entry name" value="AS_sf"/>
</dbReference>
<dbReference type="RefSeq" id="WP_042543246.1">
    <property type="nucleotide sequence ID" value="NZ_JXSQ01000004.1"/>
</dbReference>
<proteinExistence type="inferred from homology"/>
<keyword evidence="4" id="KW-1185">Reference proteome</keyword>
<gene>
    <name evidence="3" type="ORF">SD72_04480</name>
</gene>
<evidence type="ECO:0000256" key="1">
    <source>
        <dbReference type="ARBA" id="ARBA00009199"/>
    </source>
</evidence>
<dbReference type="InterPro" id="IPR020556">
    <property type="entry name" value="Amidase_CS"/>
</dbReference>
<dbReference type="OrthoDB" id="5175573at2"/>
<dbReference type="Proteomes" id="UP000032120">
    <property type="component" value="Unassembled WGS sequence"/>
</dbReference>
<dbReference type="InterPro" id="IPR000120">
    <property type="entry name" value="Amidase"/>
</dbReference>
<sequence length="480" mass="49199">MKASEYAAFDATALAGLISGGDVSAAEVQAAARSAIELVNPALNAVVGPLLDHPVGAATDGPFAGVPFAIKDLVCHAAGVPQESGSELCRGFTPAFDTDLMSRWRGAGLAVLARTATPEFGLSLCTESRANGATHNPWDLSRSPGGSSGGSAALVASGALPFAHANDAAGSIRIPASLCGLVGLKPTRGRIPPGPGGDDPLFGTSTEFAVTRTVRDATRLYAAVAGTATGDRIEFPMGEDPASSGRPKAARPLRIAFSTASPFGGPVDPACVQAVEATAAALENQGHHVVEESLAFDVDEFSAMVTTFWAATISEVVAAFAAGRPQARADALLQQVTARFAERGRALSWHDVAVARTAQNVLTRRAGAYFEGYDVQLTPTVARPAWPVGAMDQDDPEYSPEQWFREGLALSPFVALANVTGQPAISVPVGSAGTLPVGVQLTAAQGGDGLLLSLAAELEVAIPWAARTPTHHVSRLPAGS</sequence>
<evidence type="ECO:0000259" key="2">
    <source>
        <dbReference type="Pfam" id="PF01425"/>
    </source>
</evidence>
<dbReference type="InterPro" id="IPR023631">
    <property type="entry name" value="Amidase_dom"/>
</dbReference>
<organism evidence="3 4">
    <name type="scientific">Leucobacter komagatae</name>
    <dbReference type="NCBI Taxonomy" id="55969"/>
    <lineage>
        <taxon>Bacteria</taxon>
        <taxon>Bacillati</taxon>
        <taxon>Actinomycetota</taxon>
        <taxon>Actinomycetes</taxon>
        <taxon>Micrococcales</taxon>
        <taxon>Microbacteriaceae</taxon>
        <taxon>Leucobacter</taxon>
    </lineage>
</organism>
<dbReference type="AlphaFoldDB" id="A0A0D0IUA0"/>
<feature type="domain" description="Amidase" evidence="2">
    <location>
        <begin position="57"/>
        <end position="452"/>
    </location>
</feature>
<dbReference type="EMBL" id="JXSQ01000004">
    <property type="protein sequence ID" value="KIP53108.1"/>
    <property type="molecule type" value="Genomic_DNA"/>
</dbReference>
<dbReference type="PANTHER" id="PTHR11895:SF7">
    <property type="entry name" value="GLUTAMYL-TRNA(GLN) AMIDOTRANSFERASE SUBUNIT A, MITOCHONDRIAL"/>
    <property type="match status" value="1"/>
</dbReference>
<dbReference type="Gene3D" id="3.90.1300.10">
    <property type="entry name" value="Amidase signature (AS) domain"/>
    <property type="match status" value="1"/>
</dbReference>
<reference evidence="3 4" key="1">
    <citation type="submission" date="2015-01" db="EMBL/GenBank/DDBJ databases">
        <title>Draft genome sequence of Leucobacter komagatae strain VKM ST2845.</title>
        <authorList>
            <person name="Karlyshev A.V."/>
            <person name="Kudryashova E.B."/>
        </authorList>
    </citation>
    <scope>NUCLEOTIDE SEQUENCE [LARGE SCALE GENOMIC DNA]</scope>
    <source>
        <strain evidence="3 4">VKM ST2845</strain>
    </source>
</reference>